<dbReference type="PANTHER" id="PTHR33112:SF16">
    <property type="entry name" value="HETEROKARYON INCOMPATIBILITY DOMAIN-CONTAINING PROTEIN"/>
    <property type="match status" value="1"/>
</dbReference>
<gene>
    <name evidence="3" type="ORF">N0V83_002053</name>
</gene>
<dbReference type="AlphaFoldDB" id="A0A9W8YE26"/>
<evidence type="ECO:0000313" key="3">
    <source>
        <dbReference type="EMBL" id="KAJ4374974.1"/>
    </source>
</evidence>
<feature type="compositionally biased region" description="Polar residues" evidence="1">
    <location>
        <begin position="76"/>
        <end position="97"/>
    </location>
</feature>
<proteinExistence type="predicted"/>
<dbReference type="Pfam" id="PF06985">
    <property type="entry name" value="HET"/>
    <property type="match status" value="1"/>
</dbReference>
<evidence type="ECO:0000256" key="1">
    <source>
        <dbReference type="SAM" id="MobiDB-lite"/>
    </source>
</evidence>
<name>A0A9W8YE26_9PLEO</name>
<dbReference type="Proteomes" id="UP001140560">
    <property type="component" value="Unassembled WGS sequence"/>
</dbReference>
<comment type="caution">
    <text evidence="3">The sequence shown here is derived from an EMBL/GenBank/DDBJ whole genome shotgun (WGS) entry which is preliminary data.</text>
</comment>
<feature type="region of interest" description="Disordered" evidence="1">
    <location>
        <begin position="76"/>
        <end position="100"/>
    </location>
</feature>
<accession>A0A9W8YE26</accession>
<protein>
    <recommendedName>
        <fullName evidence="2">Heterokaryon incompatibility domain-containing protein</fullName>
    </recommendedName>
</protein>
<keyword evidence="4" id="KW-1185">Reference proteome</keyword>
<evidence type="ECO:0000259" key="2">
    <source>
        <dbReference type="Pfam" id="PF06985"/>
    </source>
</evidence>
<sequence length="299" mass="34677">MEKGLDMQTLPKVFKDVIFFAKVLCIEYLWIDALCIIQDDARDLETEISNMGDIYRNAVLNVGSIAVASTQADTHPHILSNTSSDEQSDGESSTASLDSPHFLSEDPVGLARAFQVYLKDDYYAGLWGKDMLRGLLWYRDVYHHFDYLDIYPSEYRGHDQYEWYDSGYTEEGVRSVNGAYYFLMAYRDLEIEDEGRSGSVLGLIVEPVDSGQTEYCRIGAFDHKWRYAETEDDSIKPEDYPEFVGWNPDDYERHTITIFSSLITSLYPATRRSRRNLDHMTCSMEASRQFYQYKKRVLK</sequence>
<evidence type="ECO:0000313" key="4">
    <source>
        <dbReference type="Proteomes" id="UP001140560"/>
    </source>
</evidence>
<reference evidence="3" key="1">
    <citation type="submission" date="2022-10" db="EMBL/GenBank/DDBJ databases">
        <title>Tapping the CABI collections for fungal endophytes: first genome assemblies for Collariella, Neodidymelliopsis, Ascochyta clinopodiicola, Didymella pomorum, Didymosphaeria variabile, Neocosmospora piperis and Neocucurbitaria cava.</title>
        <authorList>
            <person name="Hill R."/>
        </authorList>
    </citation>
    <scope>NUCLEOTIDE SEQUENCE</scope>
    <source>
        <strain evidence="3">IMI 356814</strain>
    </source>
</reference>
<dbReference type="InterPro" id="IPR010730">
    <property type="entry name" value="HET"/>
</dbReference>
<dbReference type="PANTHER" id="PTHR33112">
    <property type="entry name" value="DOMAIN PROTEIN, PUTATIVE-RELATED"/>
    <property type="match status" value="1"/>
</dbReference>
<feature type="domain" description="Heterokaryon incompatibility" evidence="2">
    <location>
        <begin position="8"/>
        <end position="92"/>
    </location>
</feature>
<organism evidence="3 4">
    <name type="scientific">Neocucurbitaria cava</name>
    <dbReference type="NCBI Taxonomy" id="798079"/>
    <lineage>
        <taxon>Eukaryota</taxon>
        <taxon>Fungi</taxon>
        <taxon>Dikarya</taxon>
        <taxon>Ascomycota</taxon>
        <taxon>Pezizomycotina</taxon>
        <taxon>Dothideomycetes</taxon>
        <taxon>Pleosporomycetidae</taxon>
        <taxon>Pleosporales</taxon>
        <taxon>Pleosporineae</taxon>
        <taxon>Cucurbitariaceae</taxon>
        <taxon>Neocucurbitaria</taxon>
    </lineage>
</organism>
<dbReference type="OrthoDB" id="2958217at2759"/>
<dbReference type="EMBL" id="JAPEUY010000003">
    <property type="protein sequence ID" value="KAJ4374974.1"/>
    <property type="molecule type" value="Genomic_DNA"/>
</dbReference>